<name>A0A839XX82_9PSEU</name>
<evidence type="ECO:0000256" key="1">
    <source>
        <dbReference type="ARBA" id="ARBA00022898"/>
    </source>
</evidence>
<dbReference type="GO" id="GO:0030170">
    <property type="term" value="F:pyridoxal phosphate binding"/>
    <property type="evidence" value="ECO:0007669"/>
    <property type="project" value="UniProtKB-UniRule"/>
</dbReference>
<dbReference type="PANTHER" id="PTHR10146">
    <property type="entry name" value="PROLINE SYNTHETASE CO-TRANSCRIBED BACTERIAL HOMOLOG PROTEIN"/>
    <property type="match status" value="1"/>
</dbReference>
<evidence type="ECO:0000256" key="3">
    <source>
        <dbReference type="PIRSR" id="PIRSR004848-1"/>
    </source>
</evidence>
<dbReference type="Pfam" id="PF01168">
    <property type="entry name" value="Ala_racemase_N"/>
    <property type="match status" value="1"/>
</dbReference>
<dbReference type="Gene3D" id="3.20.20.10">
    <property type="entry name" value="Alanine racemase"/>
    <property type="match status" value="1"/>
</dbReference>
<sequence>MTVETQGDPQQRRAELAASLEAVRGRIDEACAAAGREPGEVRLLAVTKTFPASDAALLSDLGVTDLAENRDQEAAPKAAEVTELRPEAAVRWHMVGRLQRNKAKSVAGWASEVQSVDSQRLAEALAKAVRTAQEAGTRSGPLDVLLQASLDTADDAARRGGCPLDELPQLADVIARSGESLRLRGVMAVAPLGGDPEPAFARLAEAHARVRRDHPDAVELSAGMSGDLEAAVAHGSTCVRVGTALLGGRGLASP</sequence>
<evidence type="ECO:0000313" key="7">
    <source>
        <dbReference type="Proteomes" id="UP000564573"/>
    </source>
</evidence>
<dbReference type="HAMAP" id="MF_02087">
    <property type="entry name" value="PLP_homeostasis"/>
    <property type="match status" value="1"/>
</dbReference>
<comment type="caution">
    <text evidence="6">The sequence shown here is derived from an EMBL/GenBank/DDBJ whole genome shotgun (WGS) entry which is preliminary data.</text>
</comment>
<dbReference type="PIRSF" id="PIRSF004848">
    <property type="entry name" value="YBL036c_PLPDEIII"/>
    <property type="match status" value="1"/>
</dbReference>
<dbReference type="RefSeq" id="WP_183784043.1">
    <property type="nucleotide sequence ID" value="NZ_JACIBS010000001.1"/>
</dbReference>
<gene>
    <name evidence="6" type="ORF">FB384_003289</name>
</gene>
<accession>A0A839XX82</accession>
<organism evidence="6 7">
    <name type="scientific">Prauserella sediminis</name>
    <dbReference type="NCBI Taxonomy" id="577680"/>
    <lineage>
        <taxon>Bacteria</taxon>
        <taxon>Bacillati</taxon>
        <taxon>Actinomycetota</taxon>
        <taxon>Actinomycetes</taxon>
        <taxon>Pseudonocardiales</taxon>
        <taxon>Pseudonocardiaceae</taxon>
        <taxon>Prauserella</taxon>
        <taxon>Prauserella salsuginis group</taxon>
    </lineage>
</organism>
<keyword evidence="1 2" id="KW-0663">Pyridoxal phosphate</keyword>
<dbReference type="NCBIfam" id="TIGR00044">
    <property type="entry name" value="YggS family pyridoxal phosphate-dependent enzyme"/>
    <property type="match status" value="1"/>
</dbReference>
<evidence type="ECO:0000256" key="4">
    <source>
        <dbReference type="RuleBase" id="RU004514"/>
    </source>
</evidence>
<dbReference type="SUPFAM" id="SSF51419">
    <property type="entry name" value="PLP-binding barrel"/>
    <property type="match status" value="1"/>
</dbReference>
<comment type="similarity">
    <text evidence="2 4">Belongs to the pyridoxal phosphate-binding protein YggS/PROSC family.</text>
</comment>
<dbReference type="CDD" id="cd00635">
    <property type="entry name" value="PLPDE_III_YBL036c_like"/>
    <property type="match status" value="1"/>
</dbReference>
<dbReference type="AlphaFoldDB" id="A0A839XX82"/>
<dbReference type="EMBL" id="JACIBS010000001">
    <property type="protein sequence ID" value="MBB3664385.1"/>
    <property type="molecule type" value="Genomic_DNA"/>
</dbReference>
<feature type="modified residue" description="N6-(pyridoxal phosphate)lysine" evidence="2 3">
    <location>
        <position position="48"/>
    </location>
</feature>
<dbReference type="InterPro" id="IPR011078">
    <property type="entry name" value="PyrdxlP_homeostasis"/>
</dbReference>
<feature type="domain" description="Alanine racemase N-terminal" evidence="5">
    <location>
        <begin position="20"/>
        <end position="249"/>
    </location>
</feature>
<comment type="cofactor">
    <cofactor evidence="3">
        <name>pyridoxal 5'-phosphate</name>
        <dbReference type="ChEBI" id="CHEBI:597326"/>
    </cofactor>
</comment>
<dbReference type="InterPro" id="IPR001608">
    <property type="entry name" value="Ala_racemase_N"/>
</dbReference>
<reference evidence="6 7" key="1">
    <citation type="submission" date="2020-08" db="EMBL/GenBank/DDBJ databases">
        <title>Sequencing the genomes of 1000 actinobacteria strains.</title>
        <authorList>
            <person name="Klenk H.-P."/>
        </authorList>
    </citation>
    <scope>NUCLEOTIDE SEQUENCE [LARGE SCALE GENOMIC DNA]</scope>
    <source>
        <strain evidence="6 7">DSM 45267</strain>
    </source>
</reference>
<evidence type="ECO:0000256" key="2">
    <source>
        <dbReference type="HAMAP-Rule" id="MF_02087"/>
    </source>
</evidence>
<comment type="function">
    <text evidence="2">Pyridoxal 5'-phosphate (PLP)-binding protein, which is involved in PLP homeostasis.</text>
</comment>
<dbReference type="Proteomes" id="UP000564573">
    <property type="component" value="Unassembled WGS sequence"/>
</dbReference>
<keyword evidence="7" id="KW-1185">Reference proteome</keyword>
<evidence type="ECO:0000259" key="5">
    <source>
        <dbReference type="Pfam" id="PF01168"/>
    </source>
</evidence>
<evidence type="ECO:0000313" key="6">
    <source>
        <dbReference type="EMBL" id="MBB3664385.1"/>
    </source>
</evidence>
<proteinExistence type="inferred from homology"/>
<dbReference type="InterPro" id="IPR029066">
    <property type="entry name" value="PLP-binding_barrel"/>
</dbReference>
<protein>
    <recommendedName>
        <fullName evidence="2">Pyridoxal phosphate homeostasis protein</fullName>
        <shortName evidence="2">PLP homeostasis protein</shortName>
    </recommendedName>
</protein>
<dbReference type="PANTHER" id="PTHR10146:SF14">
    <property type="entry name" value="PYRIDOXAL PHOSPHATE HOMEOSTASIS PROTEIN"/>
    <property type="match status" value="1"/>
</dbReference>
<dbReference type="PROSITE" id="PS01211">
    <property type="entry name" value="UPF0001"/>
    <property type="match status" value="1"/>
</dbReference>